<keyword evidence="2" id="KW-0378">Hydrolase</keyword>
<dbReference type="AlphaFoldDB" id="A0A3N1CV30"/>
<feature type="signal peptide" evidence="1">
    <location>
        <begin position="1"/>
        <end position="34"/>
    </location>
</feature>
<protein>
    <submittedName>
        <fullName evidence="2">Alpha/beta hydrolase family protein</fullName>
    </submittedName>
</protein>
<dbReference type="PROSITE" id="PS51318">
    <property type="entry name" value="TAT"/>
    <property type="match status" value="1"/>
</dbReference>
<evidence type="ECO:0000313" key="3">
    <source>
        <dbReference type="Proteomes" id="UP000272400"/>
    </source>
</evidence>
<reference evidence="2 3" key="1">
    <citation type="submission" date="2018-11" db="EMBL/GenBank/DDBJ databases">
        <title>Sequencing the genomes of 1000 actinobacteria strains.</title>
        <authorList>
            <person name="Klenk H.-P."/>
        </authorList>
    </citation>
    <scope>NUCLEOTIDE SEQUENCE [LARGE SCALE GENOMIC DNA]</scope>
    <source>
        <strain evidence="2 3">DSM 44254</strain>
    </source>
</reference>
<dbReference type="OrthoDB" id="4568724at2"/>
<evidence type="ECO:0000256" key="1">
    <source>
        <dbReference type="SAM" id="SignalP"/>
    </source>
</evidence>
<proteinExistence type="predicted"/>
<comment type="caution">
    <text evidence="2">The sequence shown here is derived from an EMBL/GenBank/DDBJ whole genome shotgun (WGS) entry which is preliminary data.</text>
</comment>
<dbReference type="Gene3D" id="3.40.50.1820">
    <property type="entry name" value="alpha/beta hydrolase"/>
    <property type="match status" value="1"/>
</dbReference>
<name>A0A3N1CV30_9ACTN</name>
<dbReference type="InterPro" id="IPR006311">
    <property type="entry name" value="TAT_signal"/>
</dbReference>
<feature type="chain" id="PRO_5018023789" evidence="1">
    <location>
        <begin position="35"/>
        <end position="327"/>
    </location>
</feature>
<dbReference type="GO" id="GO:0016787">
    <property type="term" value="F:hydrolase activity"/>
    <property type="evidence" value="ECO:0007669"/>
    <property type="project" value="UniProtKB-KW"/>
</dbReference>
<dbReference type="RefSeq" id="WP_123664687.1">
    <property type="nucleotide sequence ID" value="NZ_RJKE01000001.1"/>
</dbReference>
<sequence length="327" mass="33248">MKVTIRRPRRVLAAVIAAAAALVAPLVAAPPALAAVTCNNYSSSTSTCVNESISIGGTSYSTDWYFPNGTATALMLVEHGFSRGCGNLRGTSKSIAEQGLMVVCVNADMTGGNAALADTLGAALSARTLTPPNGKALPQKYIVGGHSAGGHFASAVGAKLNADGYANFKGAILFDPVASDGFTANLQAISQNGARPVLAVAARPSVINLFNNSFGALADLGADFVGIQLVWTKYVLGSPSGGSCHIDVEGENTDVIGVAGALCSPNSTQTARLRGMASTWAKDLATGSYTATHYCTDSDDLSTCGSYVNTFLAPSGSLPYAAVIPNS</sequence>
<keyword evidence="1" id="KW-0732">Signal</keyword>
<accession>A0A3N1CV30</accession>
<dbReference type="Proteomes" id="UP000272400">
    <property type="component" value="Unassembled WGS sequence"/>
</dbReference>
<dbReference type="EMBL" id="RJKE01000001">
    <property type="protein sequence ID" value="ROO85146.1"/>
    <property type="molecule type" value="Genomic_DNA"/>
</dbReference>
<dbReference type="SUPFAM" id="SSF53474">
    <property type="entry name" value="alpha/beta-Hydrolases"/>
    <property type="match status" value="1"/>
</dbReference>
<evidence type="ECO:0000313" key="2">
    <source>
        <dbReference type="EMBL" id="ROO85146.1"/>
    </source>
</evidence>
<keyword evidence="3" id="KW-1185">Reference proteome</keyword>
<gene>
    <name evidence="2" type="ORF">EDD29_2686</name>
</gene>
<organism evidence="2 3">
    <name type="scientific">Actinocorallia herbida</name>
    <dbReference type="NCBI Taxonomy" id="58109"/>
    <lineage>
        <taxon>Bacteria</taxon>
        <taxon>Bacillati</taxon>
        <taxon>Actinomycetota</taxon>
        <taxon>Actinomycetes</taxon>
        <taxon>Streptosporangiales</taxon>
        <taxon>Thermomonosporaceae</taxon>
        <taxon>Actinocorallia</taxon>
    </lineage>
</organism>
<dbReference type="InterPro" id="IPR029058">
    <property type="entry name" value="AB_hydrolase_fold"/>
</dbReference>